<evidence type="ECO:0000313" key="3">
    <source>
        <dbReference type="WBParaSite" id="HPBE_0000919501-mRNA-1"/>
    </source>
</evidence>
<sequence>MLWDKKIPERLKLKIHRAVVRTEISIYEAECWAFTKEIKRRLSVMERKMLRWTVGVTRLDRLRNDSIRQRFGVTPIFEKMREARLRWYGHDLRANNDTVRKNGALMCPVGGHEGDQNNGGLIRCIRT</sequence>
<protein>
    <submittedName>
        <fullName evidence="3">Reverse transcriptase</fullName>
    </submittedName>
</protein>
<dbReference type="PANTHER" id="PTHR46238:SF8">
    <property type="entry name" value="ENDONUCLEASE_EXONUCLEASE_PHOSPHATASE DOMAIN-CONTAINING PROTEIN"/>
    <property type="match status" value="1"/>
</dbReference>
<proteinExistence type="predicted"/>
<name>A0A183FNS7_HELPZ</name>
<evidence type="ECO:0000313" key="2">
    <source>
        <dbReference type="Proteomes" id="UP000050761"/>
    </source>
</evidence>
<dbReference type="AlphaFoldDB" id="A0A183FNS7"/>
<gene>
    <name evidence="1" type="ORF">HPBE_LOCUS9196</name>
</gene>
<dbReference type="OrthoDB" id="424543at2759"/>
<accession>A0A3P8C4J5</accession>
<organism evidence="2 3">
    <name type="scientific">Heligmosomoides polygyrus</name>
    <name type="common">Parasitic roundworm</name>
    <dbReference type="NCBI Taxonomy" id="6339"/>
    <lineage>
        <taxon>Eukaryota</taxon>
        <taxon>Metazoa</taxon>
        <taxon>Ecdysozoa</taxon>
        <taxon>Nematoda</taxon>
        <taxon>Chromadorea</taxon>
        <taxon>Rhabditida</taxon>
        <taxon>Rhabditina</taxon>
        <taxon>Rhabditomorpha</taxon>
        <taxon>Strongyloidea</taxon>
        <taxon>Heligmosomidae</taxon>
        <taxon>Heligmosomoides</taxon>
    </lineage>
</organism>
<accession>A0A183FNS7</accession>
<dbReference type="EMBL" id="UZAH01026372">
    <property type="protein sequence ID" value="VDO79645.1"/>
    <property type="molecule type" value="Genomic_DNA"/>
</dbReference>
<keyword evidence="2" id="KW-1185">Reference proteome</keyword>
<dbReference type="Proteomes" id="UP000050761">
    <property type="component" value="Unassembled WGS sequence"/>
</dbReference>
<dbReference type="WBParaSite" id="HPBE_0000919501-mRNA-1">
    <property type="protein sequence ID" value="HPBE_0000919501-mRNA-1"/>
    <property type="gene ID" value="HPBE_0000919501"/>
</dbReference>
<reference evidence="3" key="2">
    <citation type="submission" date="2019-09" db="UniProtKB">
        <authorList>
            <consortium name="WormBaseParasite"/>
        </authorList>
    </citation>
    <scope>IDENTIFICATION</scope>
</reference>
<reference evidence="1 2" key="1">
    <citation type="submission" date="2018-11" db="EMBL/GenBank/DDBJ databases">
        <authorList>
            <consortium name="Pathogen Informatics"/>
        </authorList>
    </citation>
    <scope>NUCLEOTIDE SEQUENCE [LARGE SCALE GENOMIC DNA]</scope>
</reference>
<evidence type="ECO:0000313" key="1">
    <source>
        <dbReference type="EMBL" id="VDO79645.1"/>
    </source>
</evidence>
<dbReference type="PANTHER" id="PTHR46238">
    <property type="entry name" value="REVERSE TRANSCRIPTASE DOMAIN-CONTAINING PROTEIN"/>
    <property type="match status" value="1"/>
</dbReference>